<sequence length="326" mass="36667">MAFTGPAAGTRSKAVALTQHQVHCLCIGETHEESCVTLKNSDNKSKRKNRKNPPTQDLNVEQPEQQSSPQNLVESLFSSHPPSNNSDEEYDEDDDEDDEDYVPTEENNMVHGSDLPDPPPARTRHLQNYRDSKREECRSKTEPKRPEIATDAEINDPLRSLFQQTWDFTEGAIENLQIGQAVQEHSLIRIEDCLINLVDHAGSTNRNIDGYRNDVKDVREHCTQWATGMKEYVGQTTGAALQKADSAMQKATQCETKFDQATNLFKNEMTKHKAECSQLAHAVADMRKEGGCRPNSGLNSTPTLKINANLVRSAGIYYDESKRYFP</sequence>
<comment type="caution">
    <text evidence="2">The sequence shown here is derived from an EMBL/GenBank/DDBJ whole genome shotgun (WGS) entry which is preliminary data.</text>
</comment>
<feature type="region of interest" description="Disordered" evidence="1">
    <location>
        <begin position="38"/>
        <end position="153"/>
    </location>
</feature>
<dbReference type="AlphaFoldDB" id="A0A8J2K1W1"/>
<name>A0A8J2K1W1_9HEXA</name>
<gene>
    <name evidence="2" type="ORF">AFUS01_LOCUS19869</name>
</gene>
<evidence type="ECO:0000313" key="2">
    <source>
        <dbReference type="EMBL" id="CAG7731265.1"/>
    </source>
</evidence>
<organism evidence="2 3">
    <name type="scientific">Allacma fusca</name>
    <dbReference type="NCBI Taxonomy" id="39272"/>
    <lineage>
        <taxon>Eukaryota</taxon>
        <taxon>Metazoa</taxon>
        <taxon>Ecdysozoa</taxon>
        <taxon>Arthropoda</taxon>
        <taxon>Hexapoda</taxon>
        <taxon>Collembola</taxon>
        <taxon>Symphypleona</taxon>
        <taxon>Sminthuridae</taxon>
        <taxon>Allacma</taxon>
    </lineage>
</organism>
<dbReference type="Proteomes" id="UP000708208">
    <property type="component" value="Unassembled WGS sequence"/>
</dbReference>
<accession>A0A8J2K1W1</accession>
<evidence type="ECO:0000256" key="1">
    <source>
        <dbReference type="SAM" id="MobiDB-lite"/>
    </source>
</evidence>
<feature type="compositionally biased region" description="Basic and acidic residues" evidence="1">
    <location>
        <begin position="128"/>
        <end position="148"/>
    </location>
</feature>
<protein>
    <submittedName>
        <fullName evidence="2">Uncharacterized protein</fullName>
    </submittedName>
</protein>
<feature type="compositionally biased region" description="Acidic residues" evidence="1">
    <location>
        <begin position="86"/>
        <end position="103"/>
    </location>
</feature>
<dbReference type="EMBL" id="CAJVCH010208978">
    <property type="protein sequence ID" value="CAG7731265.1"/>
    <property type="molecule type" value="Genomic_DNA"/>
</dbReference>
<feature type="non-terminal residue" evidence="2">
    <location>
        <position position="326"/>
    </location>
</feature>
<proteinExistence type="predicted"/>
<reference evidence="2" key="1">
    <citation type="submission" date="2021-06" db="EMBL/GenBank/DDBJ databases">
        <authorList>
            <person name="Hodson N. C."/>
            <person name="Mongue J. A."/>
            <person name="Jaron S. K."/>
        </authorList>
    </citation>
    <scope>NUCLEOTIDE SEQUENCE</scope>
</reference>
<keyword evidence="3" id="KW-1185">Reference proteome</keyword>
<feature type="compositionally biased region" description="Polar residues" evidence="1">
    <location>
        <begin position="53"/>
        <end position="85"/>
    </location>
</feature>
<evidence type="ECO:0000313" key="3">
    <source>
        <dbReference type="Proteomes" id="UP000708208"/>
    </source>
</evidence>